<accession>R0IBJ1</accession>
<evidence type="ECO:0000313" key="2">
    <source>
        <dbReference type="EMBL" id="EOA82611.1"/>
    </source>
</evidence>
<dbReference type="AlphaFoldDB" id="R0IBJ1"/>
<dbReference type="Proteomes" id="UP000016935">
    <property type="component" value="Unassembled WGS sequence"/>
</dbReference>
<dbReference type="EMBL" id="KB908844">
    <property type="protein sequence ID" value="EOA82611.1"/>
    <property type="molecule type" value="Genomic_DNA"/>
</dbReference>
<evidence type="ECO:0000256" key="1">
    <source>
        <dbReference type="SAM" id="MobiDB-lite"/>
    </source>
</evidence>
<name>R0IBJ1_EXST2</name>
<keyword evidence="3" id="KW-1185">Reference proteome</keyword>
<dbReference type="GeneID" id="19403865"/>
<gene>
    <name evidence="2" type="ORF">SETTUDRAFT_34164</name>
</gene>
<reference evidence="2 3" key="1">
    <citation type="journal article" date="2012" name="PLoS Pathog.">
        <title>Diverse lifestyles and strategies of plant pathogenesis encoded in the genomes of eighteen Dothideomycetes fungi.</title>
        <authorList>
            <person name="Ohm R.A."/>
            <person name="Feau N."/>
            <person name="Henrissat B."/>
            <person name="Schoch C.L."/>
            <person name="Horwitz B.A."/>
            <person name="Barry K.W."/>
            <person name="Condon B.J."/>
            <person name="Copeland A.C."/>
            <person name="Dhillon B."/>
            <person name="Glaser F."/>
            <person name="Hesse C.N."/>
            <person name="Kosti I."/>
            <person name="LaButti K."/>
            <person name="Lindquist E.A."/>
            <person name="Lucas S."/>
            <person name="Salamov A.A."/>
            <person name="Bradshaw R.E."/>
            <person name="Ciuffetti L."/>
            <person name="Hamelin R.C."/>
            <person name="Kema G.H.J."/>
            <person name="Lawrence C."/>
            <person name="Scott J.A."/>
            <person name="Spatafora J.W."/>
            <person name="Turgeon B.G."/>
            <person name="de Wit P.J.G.M."/>
            <person name="Zhong S."/>
            <person name="Goodwin S.B."/>
            <person name="Grigoriev I.V."/>
        </authorList>
    </citation>
    <scope>NUCLEOTIDE SEQUENCE [LARGE SCALE GENOMIC DNA]</scope>
    <source>
        <strain evidence="3">28A</strain>
    </source>
</reference>
<reference evidence="2 3" key="2">
    <citation type="journal article" date="2013" name="PLoS Genet.">
        <title>Comparative genome structure, secondary metabolite, and effector coding capacity across Cochliobolus pathogens.</title>
        <authorList>
            <person name="Condon B.J."/>
            <person name="Leng Y."/>
            <person name="Wu D."/>
            <person name="Bushley K.E."/>
            <person name="Ohm R.A."/>
            <person name="Otillar R."/>
            <person name="Martin J."/>
            <person name="Schackwitz W."/>
            <person name="Grimwood J."/>
            <person name="MohdZainudin N."/>
            <person name="Xue C."/>
            <person name="Wang R."/>
            <person name="Manning V.A."/>
            <person name="Dhillon B."/>
            <person name="Tu Z.J."/>
            <person name="Steffenson B.J."/>
            <person name="Salamov A."/>
            <person name="Sun H."/>
            <person name="Lowry S."/>
            <person name="LaButti K."/>
            <person name="Han J."/>
            <person name="Copeland A."/>
            <person name="Lindquist E."/>
            <person name="Barry K."/>
            <person name="Schmutz J."/>
            <person name="Baker S.E."/>
            <person name="Ciuffetti L.M."/>
            <person name="Grigoriev I.V."/>
            <person name="Zhong S."/>
            <person name="Turgeon B.G."/>
        </authorList>
    </citation>
    <scope>NUCLEOTIDE SEQUENCE [LARGE SCALE GENOMIC DNA]</scope>
    <source>
        <strain evidence="3">28A</strain>
    </source>
</reference>
<feature type="region of interest" description="Disordered" evidence="1">
    <location>
        <begin position="152"/>
        <end position="172"/>
    </location>
</feature>
<dbReference type="HOGENOM" id="CLU_1556218_0_0_1"/>
<protein>
    <submittedName>
        <fullName evidence="2">Uncharacterized protein</fullName>
    </submittedName>
</protein>
<evidence type="ECO:0000313" key="3">
    <source>
        <dbReference type="Proteomes" id="UP000016935"/>
    </source>
</evidence>
<dbReference type="RefSeq" id="XP_008029434.1">
    <property type="nucleotide sequence ID" value="XM_008031243.1"/>
</dbReference>
<proteinExistence type="predicted"/>
<sequence length="172" mass="18920">MSPESQWKGPIEANHAMALIPTDTRRDFHVIRSLSDALLARTALGFRHSREVFHHVYQSESDKRYAGANLGIRGRKMSTIATSQLTIQTQPVANKSIDIAKSAPTWSSPLSTLSIAFSACRPPSSTHRQTTAAPDPRLYHIAYRLLSRLSSERQSGLGQDPGQHGTAGVYLQ</sequence>
<organism evidence="2 3">
    <name type="scientific">Exserohilum turcicum (strain 28A)</name>
    <name type="common">Northern leaf blight fungus</name>
    <name type="synonym">Setosphaeria turcica</name>
    <dbReference type="NCBI Taxonomy" id="671987"/>
    <lineage>
        <taxon>Eukaryota</taxon>
        <taxon>Fungi</taxon>
        <taxon>Dikarya</taxon>
        <taxon>Ascomycota</taxon>
        <taxon>Pezizomycotina</taxon>
        <taxon>Dothideomycetes</taxon>
        <taxon>Pleosporomycetidae</taxon>
        <taxon>Pleosporales</taxon>
        <taxon>Pleosporineae</taxon>
        <taxon>Pleosporaceae</taxon>
        <taxon>Exserohilum</taxon>
    </lineage>
</organism>